<feature type="compositionally biased region" description="Basic residues" evidence="3">
    <location>
        <begin position="47"/>
        <end position="59"/>
    </location>
</feature>
<feature type="compositionally biased region" description="Polar residues" evidence="3">
    <location>
        <begin position="210"/>
        <end position="224"/>
    </location>
</feature>
<accession>A0ABN8RCD4</accession>
<dbReference type="Pfam" id="PF09736">
    <property type="entry name" value="Bud13"/>
    <property type="match status" value="1"/>
</dbReference>
<dbReference type="Proteomes" id="UP001159405">
    <property type="component" value="Unassembled WGS sequence"/>
</dbReference>
<reference evidence="4 5" key="1">
    <citation type="submission" date="2022-05" db="EMBL/GenBank/DDBJ databases">
        <authorList>
            <consortium name="Genoscope - CEA"/>
            <person name="William W."/>
        </authorList>
    </citation>
    <scope>NUCLEOTIDE SEQUENCE [LARGE SCALE GENOMIC DNA]</scope>
</reference>
<comment type="similarity">
    <text evidence="1">Belongs to the CWC26 family.</text>
</comment>
<gene>
    <name evidence="4" type="ORF">PLOB_00018359</name>
</gene>
<organism evidence="4 5">
    <name type="scientific">Porites lobata</name>
    <dbReference type="NCBI Taxonomy" id="104759"/>
    <lineage>
        <taxon>Eukaryota</taxon>
        <taxon>Metazoa</taxon>
        <taxon>Cnidaria</taxon>
        <taxon>Anthozoa</taxon>
        <taxon>Hexacorallia</taxon>
        <taxon>Scleractinia</taxon>
        <taxon>Fungiina</taxon>
        <taxon>Poritidae</taxon>
        <taxon>Porites</taxon>
    </lineage>
</organism>
<protein>
    <recommendedName>
        <fullName evidence="2">BUD13 homolog</fullName>
    </recommendedName>
</protein>
<dbReference type="InterPro" id="IPR051112">
    <property type="entry name" value="CWC26_splicing_factor"/>
</dbReference>
<sequence>DHAPVILQWNLKYDYAHKASRSVHFKMAAISKQEYLKRYLSNSDSGKKKKKRKVPKVASKRPTSIIVDDDITLEDVKVNHEENEMNEFEVDADEAPAVYEDDGVTKISLETFKKREEDQRNKWAPINKNAHPSPSEEVGEKSNYDSDHSPPRITKRRRQDTPDLSPRSGLMANSPDQSPLRNRCRRIEADNSPPRSRRRHDSSDSIPEEAQNQLHVHNRSTTSRIRNDSPDLSPLRSGPNSGSTARRVRNDSPDLSPSRSGSNNRDSGGRRVRNDSVNLSPPRSGRKRDSTVRRGQNDSPDLSPPRSRSHGVSSARRTKSDSPDLSPPRSRMNRGTDHSLARKRTNSDSESPPRKHGNSDSDQSPPRRENRPERGSKSREITKSGSEDTMASGRKAGLLTASDLKIENERKRVQEAEMFSKMDPSVSGKGSETVHRDKMGRKKDIKMDRIKRREEERKEMEENEKFMEWGRGVTQTKQNKEKVADYLHEVDKPLARYRDDKDLEMMLKEKERDDDPMLAYMKQKKKKKDIKAGKKEKPVYKGPEPPPNRFNIRPGYRWDGVDRSNGFERKRFAMLANKMATQTQAYKWSTEDM</sequence>
<feature type="region of interest" description="Disordered" evidence="3">
    <location>
        <begin position="82"/>
        <end position="463"/>
    </location>
</feature>
<feature type="compositionally biased region" description="Basic and acidic residues" evidence="3">
    <location>
        <begin position="404"/>
        <end position="420"/>
    </location>
</feature>
<feature type="region of interest" description="Disordered" evidence="3">
    <location>
        <begin position="514"/>
        <end position="557"/>
    </location>
</feature>
<evidence type="ECO:0000256" key="3">
    <source>
        <dbReference type="SAM" id="MobiDB-lite"/>
    </source>
</evidence>
<feature type="compositionally biased region" description="Basic and acidic residues" evidence="3">
    <location>
        <begin position="287"/>
        <end position="296"/>
    </location>
</feature>
<keyword evidence="5" id="KW-1185">Reference proteome</keyword>
<evidence type="ECO:0000313" key="4">
    <source>
        <dbReference type="EMBL" id="CAH3176667.1"/>
    </source>
</evidence>
<evidence type="ECO:0000313" key="5">
    <source>
        <dbReference type="Proteomes" id="UP001159405"/>
    </source>
</evidence>
<feature type="non-terminal residue" evidence="4">
    <location>
        <position position="1"/>
    </location>
</feature>
<comment type="caution">
    <text evidence="4">The sequence shown here is derived from an EMBL/GenBank/DDBJ whole genome shotgun (WGS) entry which is preliminary data.</text>
</comment>
<feature type="compositionally biased region" description="Basic and acidic residues" evidence="3">
    <location>
        <begin position="530"/>
        <end position="539"/>
    </location>
</feature>
<dbReference type="EMBL" id="CALNXK010000215">
    <property type="protein sequence ID" value="CAH3176667.1"/>
    <property type="molecule type" value="Genomic_DNA"/>
</dbReference>
<feature type="region of interest" description="Disordered" evidence="3">
    <location>
        <begin position="41"/>
        <end position="61"/>
    </location>
</feature>
<feature type="compositionally biased region" description="Basic and acidic residues" evidence="3">
    <location>
        <begin position="334"/>
        <end position="386"/>
    </location>
</feature>
<dbReference type="PANTHER" id="PTHR31809:SF0">
    <property type="entry name" value="BUD13 HOMOLOG"/>
    <property type="match status" value="1"/>
</dbReference>
<evidence type="ECO:0000256" key="2">
    <source>
        <dbReference type="ARBA" id="ARBA00014454"/>
    </source>
</evidence>
<evidence type="ECO:0000256" key="1">
    <source>
        <dbReference type="ARBA" id="ARBA00011069"/>
    </source>
</evidence>
<feature type="compositionally biased region" description="Basic and acidic residues" evidence="3">
    <location>
        <begin position="445"/>
        <end position="463"/>
    </location>
</feature>
<name>A0ABN8RCD4_9CNID</name>
<dbReference type="InterPro" id="IPR018609">
    <property type="entry name" value="Bud13"/>
</dbReference>
<feature type="compositionally biased region" description="Basic and acidic residues" evidence="3">
    <location>
        <begin position="138"/>
        <end position="150"/>
    </location>
</feature>
<dbReference type="PANTHER" id="PTHR31809">
    <property type="entry name" value="BUD13 HOMOLOG"/>
    <property type="match status" value="1"/>
</dbReference>
<feature type="compositionally biased region" description="Basic and acidic residues" evidence="3">
    <location>
        <begin position="111"/>
        <end position="121"/>
    </location>
</feature>
<proteinExistence type="inferred from homology"/>
<feature type="compositionally biased region" description="Acidic residues" evidence="3">
    <location>
        <begin position="84"/>
        <end position="102"/>
    </location>
</feature>